<keyword evidence="3" id="KW-0819">tRNA processing</keyword>
<dbReference type="InterPro" id="IPR036866">
    <property type="entry name" value="RibonucZ/Hydroxyglut_hydro"/>
</dbReference>
<dbReference type="EMBL" id="SWJQ01001316">
    <property type="protein sequence ID" value="TRZ08554.1"/>
    <property type="molecule type" value="Genomic_DNA"/>
</dbReference>
<dbReference type="PANTHER" id="PTHR46018:SF2">
    <property type="entry name" value="ZINC PHOSPHODIESTERASE ELAC PROTEIN 1"/>
    <property type="match status" value="1"/>
</dbReference>
<dbReference type="PANTHER" id="PTHR46018">
    <property type="entry name" value="ZINC PHOSPHODIESTERASE ELAC PROTEIN 1"/>
    <property type="match status" value="1"/>
</dbReference>
<dbReference type="GO" id="GO:0046872">
    <property type="term" value="F:metal ion binding"/>
    <property type="evidence" value="ECO:0007669"/>
    <property type="project" value="UniProtKB-KW"/>
</dbReference>
<dbReference type="OrthoDB" id="527344at2759"/>
<feature type="domain" description="Malic enzyme NAD-binding" evidence="11">
    <location>
        <begin position="1"/>
        <end position="111"/>
    </location>
</feature>
<feature type="region of interest" description="Disordered" evidence="9">
    <location>
        <begin position="536"/>
        <end position="556"/>
    </location>
</feature>
<evidence type="ECO:0000256" key="9">
    <source>
        <dbReference type="SAM" id="MobiDB-lite"/>
    </source>
</evidence>
<dbReference type="GO" id="GO:0051287">
    <property type="term" value="F:NAD binding"/>
    <property type="evidence" value="ECO:0007669"/>
    <property type="project" value="InterPro"/>
</dbReference>
<dbReference type="CDD" id="cd07717">
    <property type="entry name" value="RNaseZ_ZiPD-like_MBL-fold"/>
    <property type="match status" value="1"/>
</dbReference>
<feature type="region of interest" description="Disordered" evidence="9">
    <location>
        <begin position="471"/>
        <end position="521"/>
    </location>
</feature>
<evidence type="ECO:0000259" key="11">
    <source>
        <dbReference type="SMART" id="SM00919"/>
    </source>
</evidence>
<keyword evidence="7" id="KW-0378">Hydrolase</keyword>
<dbReference type="Gene3D" id="3.40.50.720">
    <property type="entry name" value="NAD(P)-binding Rossmann-like Domain"/>
    <property type="match status" value="1"/>
</dbReference>
<dbReference type="InterPro" id="IPR036291">
    <property type="entry name" value="NAD(P)-bd_dom_sf"/>
</dbReference>
<proteinExistence type="inferred from homology"/>
<evidence type="ECO:0000256" key="8">
    <source>
        <dbReference type="ARBA" id="ARBA00022833"/>
    </source>
</evidence>
<evidence type="ECO:0000256" key="6">
    <source>
        <dbReference type="ARBA" id="ARBA00022759"/>
    </source>
</evidence>
<dbReference type="Pfam" id="PF23023">
    <property type="entry name" value="Anti-Pycsar_Apyc1"/>
    <property type="match status" value="1"/>
</dbReference>
<keyword evidence="4" id="KW-0540">Nuclease</keyword>
<dbReference type="Gene3D" id="3.60.15.10">
    <property type="entry name" value="Ribonuclease Z/Hydroxyacylglutathione hydrolase-like"/>
    <property type="match status" value="1"/>
</dbReference>
<comment type="caution">
    <text evidence="12">The sequence shown here is derived from an EMBL/GenBank/DDBJ whole genome shotgun (WGS) entry which is preliminary data.</text>
</comment>
<keyword evidence="8" id="KW-0862">Zinc</keyword>
<dbReference type="HAMAP" id="MF_01818">
    <property type="entry name" value="RNase_Z_BN"/>
    <property type="match status" value="1"/>
</dbReference>
<keyword evidence="10" id="KW-0732">Signal</keyword>
<protein>
    <recommendedName>
        <fullName evidence="11">Malic enzyme NAD-binding domain-containing protein</fullName>
    </recommendedName>
</protein>
<evidence type="ECO:0000313" key="13">
    <source>
        <dbReference type="Proteomes" id="UP000796761"/>
    </source>
</evidence>
<feature type="chain" id="PRO_5035455483" description="Malic enzyme NAD-binding domain-containing protein" evidence="10">
    <location>
        <begin position="23"/>
        <end position="556"/>
    </location>
</feature>
<dbReference type="GO" id="GO:0042781">
    <property type="term" value="F:3'-tRNA processing endoribonuclease activity"/>
    <property type="evidence" value="ECO:0007669"/>
    <property type="project" value="TreeGrafter"/>
</dbReference>
<keyword evidence="13" id="KW-1185">Reference proteome</keyword>
<keyword evidence="5" id="KW-0479">Metal-binding</keyword>
<organism evidence="12 13">
    <name type="scientific">Zosterops borbonicus</name>
    <dbReference type="NCBI Taxonomy" id="364589"/>
    <lineage>
        <taxon>Eukaryota</taxon>
        <taxon>Metazoa</taxon>
        <taxon>Chordata</taxon>
        <taxon>Craniata</taxon>
        <taxon>Vertebrata</taxon>
        <taxon>Euteleostomi</taxon>
        <taxon>Archelosauria</taxon>
        <taxon>Archosauria</taxon>
        <taxon>Dinosauria</taxon>
        <taxon>Saurischia</taxon>
        <taxon>Theropoda</taxon>
        <taxon>Coelurosauria</taxon>
        <taxon>Aves</taxon>
        <taxon>Neognathae</taxon>
        <taxon>Neoaves</taxon>
        <taxon>Telluraves</taxon>
        <taxon>Australaves</taxon>
        <taxon>Passeriformes</taxon>
        <taxon>Sylvioidea</taxon>
        <taxon>Zosteropidae</taxon>
        <taxon>Zosterops</taxon>
    </lineage>
</organism>
<evidence type="ECO:0000256" key="3">
    <source>
        <dbReference type="ARBA" id="ARBA00022694"/>
    </source>
</evidence>
<evidence type="ECO:0000256" key="5">
    <source>
        <dbReference type="ARBA" id="ARBA00022723"/>
    </source>
</evidence>
<sequence>MLFTKHQSLFILQLGRCLFASGSPFELVTLKDGRTFKPGQGNNAYVFPGVALAVILSSVRHISDKVFLEAAKALAEQLTDEELAQGRLYPPLSNIREVSINIAVKVMEFLYANNMAFHYPEPADKNSYVRSKVWTYEYDSFMPDVYDWPESKEPQPGMSLEITFLGTGAAFPSPVRGASALVLRREGQCWLFDCGEGTQTQLMRSHLRAARITKIFITHLHGDHIFGLPGLLCTLSLQSSPDSSSKSPLDIFGPLGLRSFLQRSLELSHSQLLFPYAVHELVPTPDQCPPQEFRDFSGWDSGDGSPGRVLRLAPGEDSYLLLEDEQVEVRAFRLFHRVPSFGFVLEEKPRPGRLNVQKLKDLGVQPGPLYGKLKSGTEIVLESGAVVSPQDVLEPPVPGRKVCVLGDCSAPLGDTALRLCRGADLLVHEATLGDSHGDTARLRGHSTPRMAAELARRCRVHRLVLTHFSQRYRPAGDTGDSRDTAGDSPGDTDTGDGDTGDSPGDNDVTQLRRQAEAALDGQQVILAEDFMTIEIPLKRGEVHDHRDPAEKGTTDN</sequence>
<evidence type="ECO:0000313" key="12">
    <source>
        <dbReference type="EMBL" id="TRZ08554.1"/>
    </source>
</evidence>
<accession>A0A8K1DC54</accession>
<dbReference type="SUPFAM" id="SSF51735">
    <property type="entry name" value="NAD(P)-binding Rossmann-fold domains"/>
    <property type="match status" value="1"/>
</dbReference>
<dbReference type="InterPro" id="IPR013471">
    <property type="entry name" value="RNase_Z/BN"/>
</dbReference>
<dbReference type="GO" id="GO:0005634">
    <property type="term" value="C:nucleus"/>
    <property type="evidence" value="ECO:0007669"/>
    <property type="project" value="TreeGrafter"/>
</dbReference>
<keyword evidence="6" id="KW-0255">Endonuclease</keyword>
<dbReference type="SMART" id="SM00919">
    <property type="entry name" value="Malic_M"/>
    <property type="match status" value="1"/>
</dbReference>
<dbReference type="InterPro" id="IPR012302">
    <property type="entry name" value="Malic_NAD-bd"/>
</dbReference>
<evidence type="ECO:0000256" key="2">
    <source>
        <dbReference type="ARBA" id="ARBA00011738"/>
    </source>
</evidence>
<evidence type="ECO:0000256" key="1">
    <source>
        <dbReference type="ARBA" id="ARBA00001947"/>
    </source>
</evidence>
<feature type="signal peptide" evidence="10">
    <location>
        <begin position="1"/>
        <end position="22"/>
    </location>
</feature>
<dbReference type="NCBIfam" id="NF000801">
    <property type="entry name" value="PRK00055.1-3"/>
    <property type="match status" value="1"/>
</dbReference>
<dbReference type="Pfam" id="PF03949">
    <property type="entry name" value="Malic_M"/>
    <property type="match status" value="1"/>
</dbReference>
<dbReference type="AlphaFoldDB" id="A0A8K1DC54"/>
<reference evidence="12" key="1">
    <citation type="submission" date="2019-04" db="EMBL/GenBank/DDBJ databases">
        <title>Genome assembly of Zosterops borbonicus 15179.</title>
        <authorList>
            <person name="Leroy T."/>
            <person name="Anselmetti Y."/>
            <person name="Tilak M.-K."/>
            <person name="Nabholz B."/>
        </authorList>
    </citation>
    <scope>NUCLEOTIDE SEQUENCE</scope>
    <source>
        <strain evidence="12">HGM_15179</strain>
        <tissue evidence="12">Muscle</tissue>
    </source>
</reference>
<comment type="cofactor">
    <cofactor evidence="1">
        <name>Zn(2+)</name>
        <dbReference type="ChEBI" id="CHEBI:29105"/>
    </cofactor>
</comment>
<evidence type="ECO:0000256" key="4">
    <source>
        <dbReference type="ARBA" id="ARBA00022722"/>
    </source>
</evidence>
<gene>
    <name evidence="12" type="ORF">HGM15179_018553</name>
</gene>
<evidence type="ECO:0000256" key="10">
    <source>
        <dbReference type="SAM" id="SignalP"/>
    </source>
</evidence>
<evidence type="ECO:0000256" key="7">
    <source>
        <dbReference type="ARBA" id="ARBA00022801"/>
    </source>
</evidence>
<name>A0A8K1DC54_9PASS</name>
<dbReference type="SUPFAM" id="SSF56281">
    <property type="entry name" value="Metallo-hydrolase/oxidoreductase"/>
    <property type="match status" value="1"/>
</dbReference>
<dbReference type="Proteomes" id="UP000796761">
    <property type="component" value="Unassembled WGS sequence"/>
</dbReference>
<comment type="subunit">
    <text evidence="2">Homodimer.</text>
</comment>